<dbReference type="InterPro" id="IPR036188">
    <property type="entry name" value="FAD/NAD-bd_sf"/>
</dbReference>
<feature type="domain" description="FAD-dependent oxidoreductase 2 FAD-binding" evidence="4">
    <location>
        <begin position="4"/>
        <end position="399"/>
    </location>
</feature>
<dbReference type="InterPro" id="IPR009158">
    <property type="entry name" value="G3P_DH_GlpB_su"/>
</dbReference>
<dbReference type="SUPFAM" id="SSF51905">
    <property type="entry name" value="FAD/NAD(P)-binding domain"/>
    <property type="match status" value="1"/>
</dbReference>
<name>A0A2V4A5M5_9BACT</name>
<dbReference type="GO" id="GO:0004368">
    <property type="term" value="F:glycerol-3-phosphate dehydrogenase (quinone) activity"/>
    <property type="evidence" value="ECO:0007669"/>
    <property type="project" value="UniProtKB-EC"/>
</dbReference>
<sequence length="413" mass="45878">MKFDNIIIGGGLSGLTCGIKLAEQGKKCAIVSSGQSAIHFFSGSFDLLSKVNEEEVTNPLESMKALPDTHPYKRVGLDKIERLTNDALHLLVRSGLNLTGQADRNHFTLTPMGVMKPTWLTLSDFTSFDNKDSFPWKKAVILNFSGFLDFHTLFIKDGLKKFDVQAQIKNVSMKQFEAIRKNPSEMRSTNIAKEFDKENAIDEFAQKANVLSDGFDVVILPAVFGLFNKTIADKLKEKIEKPVLLLPAIPPSVPGIRTQITLRERFQELGGTYLLGDNVEEGVFENGRLLEIRTNNHGDIKFEADQFILASGSFYSKGIVATHDKLYEPIFGLDIEGDSDREKWFDEKIFNDQAFMRYGVKTDQNFRAMMNGEPVENLYVAGSVLGGANPLKEGSGAGISLLTSLHAAEQILK</sequence>
<dbReference type="RefSeq" id="WP_110359372.1">
    <property type="nucleotide sequence ID" value="NZ_QFLI01000001.1"/>
</dbReference>
<evidence type="ECO:0000313" key="5">
    <source>
        <dbReference type="EMBL" id="PXY03217.1"/>
    </source>
</evidence>
<dbReference type="OrthoDB" id="140595at2"/>
<dbReference type="EC" id="1.1.5.3" evidence="5"/>
<reference evidence="5 6" key="1">
    <citation type="submission" date="2018-05" db="EMBL/GenBank/DDBJ databases">
        <title>Marinifilum breve JC075T sp. nov., a marine bacterium isolated from Yongle Blue Hole in the South China Sea.</title>
        <authorList>
            <person name="Fu T."/>
        </authorList>
    </citation>
    <scope>NUCLEOTIDE SEQUENCE [LARGE SCALE GENOMIC DNA]</scope>
    <source>
        <strain evidence="5 6">JC075</strain>
    </source>
</reference>
<dbReference type="PIRSF" id="PIRSF000141">
    <property type="entry name" value="Anaerobic_G3P_dh"/>
    <property type="match status" value="1"/>
</dbReference>
<dbReference type="NCBIfam" id="NF003719">
    <property type="entry name" value="PRK05329.1-2"/>
    <property type="match status" value="1"/>
</dbReference>
<comment type="caution">
    <text evidence="5">The sequence shown here is derived from an EMBL/GenBank/DDBJ whole genome shotgun (WGS) entry which is preliminary data.</text>
</comment>
<dbReference type="EMBL" id="QFLI01000001">
    <property type="protein sequence ID" value="PXY03217.1"/>
    <property type="molecule type" value="Genomic_DNA"/>
</dbReference>
<gene>
    <name evidence="5" type="ORF">DF185_03800</name>
</gene>
<keyword evidence="6" id="KW-1185">Reference proteome</keyword>
<proteinExistence type="predicted"/>
<keyword evidence="1" id="KW-0285">Flavoprotein</keyword>
<keyword evidence="3 5" id="KW-0560">Oxidoreductase</keyword>
<dbReference type="Pfam" id="PF00890">
    <property type="entry name" value="FAD_binding_2"/>
    <property type="match status" value="1"/>
</dbReference>
<dbReference type="GO" id="GO:0009331">
    <property type="term" value="C:glycerol-3-phosphate dehydrogenase (FAD) complex"/>
    <property type="evidence" value="ECO:0007669"/>
    <property type="project" value="InterPro"/>
</dbReference>
<evidence type="ECO:0000259" key="4">
    <source>
        <dbReference type="Pfam" id="PF00890"/>
    </source>
</evidence>
<dbReference type="Gene3D" id="3.50.50.60">
    <property type="entry name" value="FAD/NAD(P)-binding domain"/>
    <property type="match status" value="1"/>
</dbReference>
<dbReference type="Proteomes" id="UP000248079">
    <property type="component" value="Unassembled WGS sequence"/>
</dbReference>
<dbReference type="NCBIfam" id="NF003720">
    <property type="entry name" value="PRK05329.1-3"/>
    <property type="match status" value="1"/>
</dbReference>
<evidence type="ECO:0000256" key="3">
    <source>
        <dbReference type="ARBA" id="ARBA00023002"/>
    </source>
</evidence>
<accession>A0A2V4A5M5</accession>
<keyword evidence="2" id="KW-0288">FMN</keyword>
<dbReference type="AlphaFoldDB" id="A0A2V4A5M5"/>
<evidence type="ECO:0000256" key="1">
    <source>
        <dbReference type="ARBA" id="ARBA00022630"/>
    </source>
</evidence>
<evidence type="ECO:0000256" key="2">
    <source>
        <dbReference type="ARBA" id="ARBA00022643"/>
    </source>
</evidence>
<evidence type="ECO:0000313" key="6">
    <source>
        <dbReference type="Proteomes" id="UP000248079"/>
    </source>
</evidence>
<organism evidence="5 6">
    <name type="scientific">Marinifilum breve</name>
    <dbReference type="NCBI Taxonomy" id="2184082"/>
    <lineage>
        <taxon>Bacteria</taxon>
        <taxon>Pseudomonadati</taxon>
        <taxon>Bacteroidota</taxon>
        <taxon>Bacteroidia</taxon>
        <taxon>Marinilabiliales</taxon>
        <taxon>Marinifilaceae</taxon>
    </lineage>
</organism>
<dbReference type="NCBIfam" id="TIGR03378">
    <property type="entry name" value="glycerol3P_GlpB"/>
    <property type="match status" value="1"/>
</dbReference>
<protein>
    <submittedName>
        <fullName evidence="5">Anaerobic glycerol-3-phosphate dehydrogenase subunit B</fullName>
        <ecNumber evidence="5">1.1.5.3</ecNumber>
    </submittedName>
</protein>
<dbReference type="InterPro" id="IPR003953">
    <property type="entry name" value="FAD-dep_OxRdtase_2_FAD-bd"/>
</dbReference>